<dbReference type="GO" id="GO:0003755">
    <property type="term" value="F:peptidyl-prolyl cis-trans isomerase activity"/>
    <property type="evidence" value="ECO:0007669"/>
    <property type="project" value="UniProtKB-KW"/>
</dbReference>
<keyword evidence="6" id="KW-0697">Rotamase</keyword>
<dbReference type="Pfam" id="PF00254">
    <property type="entry name" value="FKBP_C"/>
    <property type="match status" value="1"/>
</dbReference>
<dbReference type="GO" id="GO:0005737">
    <property type="term" value="C:cytoplasm"/>
    <property type="evidence" value="ECO:0007669"/>
    <property type="project" value="UniProtKB-SubCell"/>
</dbReference>
<dbReference type="InterPro" id="IPR001179">
    <property type="entry name" value="PPIase_FKBP_dom"/>
</dbReference>
<comment type="catalytic activity">
    <reaction evidence="1">
        <text>[protein]-peptidylproline (omega=180) = [protein]-peptidylproline (omega=0)</text>
        <dbReference type="Rhea" id="RHEA:16237"/>
        <dbReference type="Rhea" id="RHEA-COMP:10747"/>
        <dbReference type="Rhea" id="RHEA-COMP:10748"/>
        <dbReference type="ChEBI" id="CHEBI:83833"/>
        <dbReference type="ChEBI" id="CHEBI:83834"/>
        <dbReference type="EC" id="5.2.1.8"/>
    </reaction>
</comment>
<comment type="subcellular location">
    <subcellularLocation>
        <location evidence="2">Cytoplasm</location>
    </subcellularLocation>
</comment>
<dbReference type="SUPFAM" id="SSF54534">
    <property type="entry name" value="FKBP-like"/>
    <property type="match status" value="1"/>
</dbReference>
<gene>
    <name evidence="10" type="ORF">MNBD_GAMMA17-1229</name>
</gene>
<comment type="similarity">
    <text evidence="3">Belongs to the FKBP-type PPIase family.</text>
</comment>
<sequence>MKVEDKKVVQFLYVLKDEQQQVLESTDGEPVAYLHGYNNMMAGLENALSGKVVGDKFSAELAPEDAYGERVEGSVQRVPVKHLQGAKKWKPGMIATVETEQGTRQVTVIKMGKFMATVDSNHPFAGKILTFDLEVVDIRDASAEEITHGHAHGAGGHQH</sequence>
<dbReference type="GO" id="GO:0042026">
    <property type="term" value="P:protein refolding"/>
    <property type="evidence" value="ECO:0007669"/>
    <property type="project" value="UniProtKB-ARBA"/>
</dbReference>
<dbReference type="InterPro" id="IPR046357">
    <property type="entry name" value="PPIase_dom_sf"/>
</dbReference>
<evidence type="ECO:0000256" key="2">
    <source>
        <dbReference type="ARBA" id="ARBA00004496"/>
    </source>
</evidence>
<feature type="domain" description="PPIase FKBP-type" evidence="9">
    <location>
        <begin position="4"/>
        <end position="79"/>
    </location>
</feature>
<evidence type="ECO:0000256" key="1">
    <source>
        <dbReference type="ARBA" id="ARBA00000971"/>
    </source>
</evidence>
<name>A0A3B0ZM59_9ZZZZ</name>
<evidence type="ECO:0000256" key="7">
    <source>
        <dbReference type="ARBA" id="ARBA00023186"/>
    </source>
</evidence>
<evidence type="ECO:0000313" key="10">
    <source>
        <dbReference type="EMBL" id="VAW89273.1"/>
    </source>
</evidence>
<dbReference type="Gene3D" id="3.10.50.40">
    <property type="match status" value="1"/>
</dbReference>
<reference evidence="10" key="1">
    <citation type="submission" date="2018-06" db="EMBL/GenBank/DDBJ databases">
        <authorList>
            <person name="Zhirakovskaya E."/>
        </authorList>
    </citation>
    <scope>NUCLEOTIDE SEQUENCE</scope>
</reference>
<accession>A0A3B0ZM59</accession>
<organism evidence="10">
    <name type="scientific">hydrothermal vent metagenome</name>
    <dbReference type="NCBI Taxonomy" id="652676"/>
    <lineage>
        <taxon>unclassified sequences</taxon>
        <taxon>metagenomes</taxon>
        <taxon>ecological metagenomes</taxon>
    </lineage>
</organism>
<dbReference type="PANTHER" id="PTHR47861">
    <property type="entry name" value="FKBP-TYPE PEPTIDYL-PROLYL CIS-TRANS ISOMERASE SLYD"/>
    <property type="match status" value="1"/>
</dbReference>
<evidence type="ECO:0000256" key="3">
    <source>
        <dbReference type="ARBA" id="ARBA00006577"/>
    </source>
</evidence>
<evidence type="ECO:0000256" key="4">
    <source>
        <dbReference type="ARBA" id="ARBA00013194"/>
    </source>
</evidence>
<keyword evidence="8 10" id="KW-0413">Isomerase</keyword>
<proteinExistence type="inferred from homology"/>
<dbReference type="PROSITE" id="PS50059">
    <property type="entry name" value="FKBP_PPIASE"/>
    <property type="match status" value="1"/>
</dbReference>
<dbReference type="EMBL" id="UOFQ01000129">
    <property type="protein sequence ID" value="VAW89273.1"/>
    <property type="molecule type" value="Genomic_DNA"/>
</dbReference>
<keyword evidence="7" id="KW-0143">Chaperone</keyword>
<evidence type="ECO:0000256" key="6">
    <source>
        <dbReference type="ARBA" id="ARBA00023110"/>
    </source>
</evidence>
<evidence type="ECO:0000256" key="8">
    <source>
        <dbReference type="ARBA" id="ARBA00023235"/>
    </source>
</evidence>
<dbReference type="EC" id="5.2.1.8" evidence="4"/>
<protein>
    <recommendedName>
        <fullName evidence="4">peptidylprolyl isomerase</fullName>
        <ecNumber evidence="4">5.2.1.8</ecNumber>
    </recommendedName>
</protein>
<evidence type="ECO:0000259" key="9">
    <source>
        <dbReference type="PROSITE" id="PS50059"/>
    </source>
</evidence>
<dbReference type="PANTHER" id="PTHR47861:SF3">
    <property type="entry name" value="FKBP-TYPE PEPTIDYL-PROLYL CIS-TRANS ISOMERASE SLYD"/>
    <property type="match status" value="1"/>
</dbReference>
<evidence type="ECO:0000256" key="5">
    <source>
        <dbReference type="ARBA" id="ARBA00022490"/>
    </source>
</evidence>
<dbReference type="AlphaFoldDB" id="A0A3B0ZM59"/>
<keyword evidence="5" id="KW-0963">Cytoplasm</keyword>